<gene>
    <name evidence="1" type="ORF">C4532_10050</name>
</gene>
<reference evidence="1 2" key="1">
    <citation type="journal article" date="2017" name="ISME J.">
        <title>Energy and carbon metabolisms in a deep terrestrial subsurface fluid microbial community.</title>
        <authorList>
            <person name="Momper L."/>
            <person name="Jungbluth S.P."/>
            <person name="Lee M.D."/>
            <person name="Amend J.P."/>
        </authorList>
    </citation>
    <scope>NUCLEOTIDE SEQUENCE [LARGE SCALE GENOMIC DNA]</scope>
    <source>
        <strain evidence="1">SURF_17</strain>
    </source>
</reference>
<evidence type="ECO:0000313" key="2">
    <source>
        <dbReference type="Proteomes" id="UP000285961"/>
    </source>
</evidence>
<accession>A0A419EY67</accession>
<feature type="non-terminal residue" evidence="1">
    <location>
        <position position="24"/>
    </location>
</feature>
<comment type="caution">
    <text evidence="1">The sequence shown here is derived from an EMBL/GenBank/DDBJ whole genome shotgun (WGS) entry which is preliminary data.</text>
</comment>
<name>A0A419EY67_9BACT</name>
<organism evidence="1 2">
    <name type="scientific">Candidatus Abyssobacteria bacterium SURF_17</name>
    <dbReference type="NCBI Taxonomy" id="2093361"/>
    <lineage>
        <taxon>Bacteria</taxon>
        <taxon>Pseudomonadati</taxon>
        <taxon>Candidatus Hydrogenedentota</taxon>
        <taxon>Candidatus Abyssobacteria</taxon>
    </lineage>
</organism>
<proteinExistence type="predicted"/>
<protein>
    <submittedName>
        <fullName evidence="1">Transposase</fullName>
    </submittedName>
</protein>
<sequence>MARPLRIEFEGALYHVTARGNERR</sequence>
<evidence type="ECO:0000313" key="1">
    <source>
        <dbReference type="EMBL" id="RJP70005.1"/>
    </source>
</evidence>
<dbReference type="EMBL" id="QZKI01000076">
    <property type="protein sequence ID" value="RJP70005.1"/>
    <property type="molecule type" value="Genomic_DNA"/>
</dbReference>
<dbReference type="AlphaFoldDB" id="A0A419EY67"/>
<dbReference type="Proteomes" id="UP000285961">
    <property type="component" value="Unassembled WGS sequence"/>
</dbReference>